<evidence type="ECO:0000256" key="2">
    <source>
        <dbReference type="ARBA" id="ARBA00022617"/>
    </source>
</evidence>
<evidence type="ECO:0000313" key="8">
    <source>
        <dbReference type="EMBL" id="GAB0058624.1"/>
    </source>
</evidence>
<dbReference type="Proteomes" id="UP001628193">
    <property type="component" value="Unassembled WGS sequence"/>
</dbReference>
<comment type="caution">
    <text evidence="8">The sequence shown here is derived from an EMBL/GenBank/DDBJ whole genome shotgun (WGS) entry which is preliminary data.</text>
</comment>
<name>A0ABQ0CCM9_9PROT</name>
<dbReference type="Pfam" id="PF00034">
    <property type="entry name" value="Cytochrom_C"/>
    <property type="match status" value="1"/>
</dbReference>
<dbReference type="RefSeq" id="WP_420906346.1">
    <property type="nucleotide sequence ID" value="NZ_BAAFGK010000005.1"/>
</dbReference>
<proteinExistence type="predicted"/>
<feature type="domain" description="Cytochrome c" evidence="7">
    <location>
        <begin position="28"/>
        <end position="141"/>
    </location>
</feature>
<dbReference type="PANTHER" id="PTHR11961">
    <property type="entry name" value="CYTOCHROME C"/>
    <property type="match status" value="1"/>
</dbReference>
<dbReference type="InterPro" id="IPR009056">
    <property type="entry name" value="Cyt_c-like_dom"/>
</dbReference>
<evidence type="ECO:0000256" key="3">
    <source>
        <dbReference type="ARBA" id="ARBA00022723"/>
    </source>
</evidence>
<evidence type="ECO:0000259" key="7">
    <source>
        <dbReference type="PROSITE" id="PS51007"/>
    </source>
</evidence>
<dbReference type="InterPro" id="IPR036909">
    <property type="entry name" value="Cyt_c-like_dom_sf"/>
</dbReference>
<evidence type="ECO:0000256" key="4">
    <source>
        <dbReference type="ARBA" id="ARBA00022982"/>
    </source>
</evidence>
<keyword evidence="4" id="KW-0249">Electron transport</keyword>
<keyword evidence="3 6" id="KW-0479">Metal-binding</keyword>
<sequence length="141" mass="15921">MKIAHVLSLIMALLLVLLAGIGYKRFTGDVAVGKRLAENNCGVCHDMTATRKHGKGPYLWEIHGRPAGVVDFPFSVAFRKFAEEKPFLWDEANLERWLINPVAFIPQTQMAKQTKDHPVSFDGIQSAENRRDLIAYLKSLR</sequence>
<protein>
    <recommendedName>
        <fullName evidence="7">Cytochrome c domain-containing protein</fullName>
    </recommendedName>
</protein>
<accession>A0ABQ0CCM9</accession>
<reference evidence="8 9" key="1">
    <citation type="submission" date="2024-09" db="EMBL/GenBank/DDBJ databases">
        <title>Draft genome sequence of Candidatus Magnetaquicoccaceae bacterium FCR-1.</title>
        <authorList>
            <person name="Shimoshige H."/>
            <person name="Shimamura S."/>
            <person name="Taoka A."/>
            <person name="Kobayashi H."/>
            <person name="Maekawa T."/>
        </authorList>
    </citation>
    <scope>NUCLEOTIDE SEQUENCE [LARGE SCALE GENOMIC DNA]</scope>
    <source>
        <strain evidence="8 9">FCR-1</strain>
    </source>
</reference>
<keyword evidence="2 6" id="KW-0349">Heme</keyword>
<dbReference type="PROSITE" id="PS51007">
    <property type="entry name" value="CYTC"/>
    <property type="match status" value="1"/>
</dbReference>
<dbReference type="Gene3D" id="1.10.760.10">
    <property type="entry name" value="Cytochrome c-like domain"/>
    <property type="match status" value="1"/>
</dbReference>
<keyword evidence="9" id="KW-1185">Reference proteome</keyword>
<organism evidence="8 9">
    <name type="scientific">Candidatus Magnetaquiglobus chichijimensis</name>
    <dbReference type="NCBI Taxonomy" id="3141448"/>
    <lineage>
        <taxon>Bacteria</taxon>
        <taxon>Pseudomonadati</taxon>
        <taxon>Pseudomonadota</taxon>
        <taxon>Magnetococcia</taxon>
        <taxon>Magnetococcales</taxon>
        <taxon>Candidatus Magnetaquicoccaceae</taxon>
        <taxon>Candidatus Magnetaquiglobus</taxon>
    </lineage>
</organism>
<evidence type="ECO:0000256" key="6">
    <source>
        <dbReference type="PROSITE-ProRule" id="PRU00433"/>
    </source>
</evidence>
<dbReference type="EMBL" id="BAAFGK010000005">
    <property type="protein sequence ID" value="GAB0058624.1"/>
    <property type="molecule type" value="Genomic_DNA"/>
</dbReference>
<dbReference type="SUPFAM" id="SSF46626">
    <property type="entry name" value="Cytochrome c"/>
    <property type="match status" value="1"/>
</dbReference>
<evidence type="ECO:0000256" key="5">
    <source>
        <dbReference type="ARBA" id="ARBA00023004"/>
    </source>
</evidence>
<evidence type="ECO:0000256" key="1">
    <source>
        <dbReference type="ARBA" id="ARBA00022448"/>
    </source>
</evidence>
<evidence type="ECO:0000313" key="9">
    <source>
        <dbReference type="Proteomes" id="UP001628193"/>
    </source>
</evidence>
<gene>
    <name evidence="8" type="ORF">SIID45300_02977</name>
</gene>
<dbReference type="PRINTS" id="PR00604">
    <property type="entry name" value="CYTCHRMECIAB"/>
</dbReference>
<keyword evidence="1" id="KW-0813">Transport</keyword>
<keyword evidence="5 6" id="KW-0408">Iron</keyword>
<dbReference type="InterPro" id="IPR002327">
    <property type="entry name" value="Cyt_c_1A/1B"/>
</dbReference>